<keyword evidence="5 6" id="KW-0472">Membrane</keyword>
<feature type="transmembrane region" description="Helical" evidence="6">
    <location>
        <begin position="58"/>
        <end position="76"/>
    </location>
</feature>
<dbReference type="InterPro" id="IPR002293">
    <property type="entry name" value="AA/rel_permease1"/>
</dbReference>
<keyword evidence="2" id="KW-1003">Cell membrane</keyword>
<evidence type="ECO:0000256" key="3">
    <source>
        <dbReference type="ARBA" id="ARBA00022692"/>
    </source>
</evidence>
<feature type="transmembrane region" description="Helical" evidence="6">
    <location>
        <begin position="396"/>
        <end position="416"/>
    </location>
</feature>
<dbReference type="Gene3D" id="1.20.1740.10">
    <property type="entry name" value="Amino acid/polyamine transporter I"/>
    <property type="match status" value="1"/>
</dbReference>
<feature type="transmembrane region" description="Helical" evidence="6">
    <location>
        <begin position="372"/>
        <end position="390"/>
    </location>
</feature>
<accession>A0A7M2WQU5</accession>
<dbReference type="Proteomes" id="UP000593765">
    <property type="component" value="Chromosome"/>
</dbReference>
<proteinExistence type="predicted"/>
<evidence type="ECO:0000313" key="7">
    <source>
        <dbReference type="EMBL" id="QOV87925.1"/>
    </source>
</evidence>
<dbReference type="InterPro" id="IPR014729">
    <property type="entry name" value="Rossmann-like_a/b/a_fold"/>
</dbReference>
<feature type="transmembrane region" description="Helical" evidence="6">
    <location>
        <begin position="199"/>
        <end position="219"/>
    </location>
</feature>
<evidence type="ECO:0000256" key="2">
    <source>
        <dbReference type="ARBA" id="ARBA00022475"/>
    </source>
</evidence>
<gene>
    <name evidence="7" type="ORF">IPV69_16830</name>
</gene>
<evidence type="ECO:0000313" key="8">
    <source>
        <dbReference type="Proteomes" id="UP000593765"/>
    </source>
</evidence>
<evidence type="ECO:0000256" key="1">
    <source>
        <dbReference type="ARBA" id="ARBA00004651"/>
    </source>
</evidence>
<evidence type="ECO:0000256" key="5">
    <source>
        <dbReference type="ARBA" id="ARBA00023136"/>
    </source>
</evidence>
<keyword evidence="4 6" id="KW-1133">Transmembrane helix</keyword>
<dbReference type="Pfam" id="PF13520">
    <property type="entry name" value="AA_permease_2"/>
    <property type="match status" value="1"/>
</dbReference>
<dbReference type="GO" id="GO:0022857">
    <property type="term" value="F:transmembrane transporter activity"/>
    <property type="evidence" value="ECO:0007669"/>
    <property type="project" value="InterPro"/>
</dbReference>
<dbReference type="AlphaFoldDB" id="A0A7M2WQU5"/>
<feature type="transmembrane region" description="Helical" evidence="6">
    <location>
        <begin position="428"/>
        <end position="445"/>
    </location>
</feature>
<name>A0A7M2WQU5_9BACT</name>
<comment type="subcellular location">
    <subcellularLocation>
        <location evidence="1">Cell membrane</location>
        <topology evidence="1">Multi-pass membrane protein</topology>
    </subcellularLocation>
</comment>
<dbReference type="EMBL" id="CP063458">
    <property type="protein sequence ID" value="QOV87925.1"/>
    <property type="molecule type" value="Genomic_DNA"/>
</dbReference>
<feature type="transmembrane region" description="Helical" evidence="6">
    <location>
        <begin position="239"/>
        <end position="263"/>
    </location>
</feature>
<evidence type="ECO:0000256" key="4">
    <source>
        <dbReference type="ARBA" id="ARBA00022989"/>
    </source>
</evidence>
<dbReference type="Gene3D" id="3.40.50.620">
    <property type="entry name" value="HUPs"/>
    <property type="match status" value="1"/>
</dbReference>
<reference evidence="7 8" key="1">
    <citation type="submission" date="2020-10" db="EMBL/GenBank/DDBJ databases">
        <title>Wide distribution of Phycisphaera-like planctomycetes from WD2101 soil group in peatlands and genome analysis of the first cultivated representative.</title>
        <authorList>
            <person name="Dedysh S.N."/>
            <person name="Beletsky A.V."/>
            <person name="Ivanova A."/>
            <person name="Kulichevskaya I.S."/>
            <person name="Suzina N.E."/>
            <person name="Philippov D.A."/>
            <person name="Rakitin A.L."/>
            <person name="Mardanov A.V."/>
            <person name="Ravin N.V."/>
        </authorList>
    </citation>
    <scope>NUCLEOTIDE SEQUENCE [LARGE SCALE GENOMIC DNA]</scope>
    <source>
        <strain evidence="7 8">M1803</strain>
    </source>
</reference>
<feature type="transmembrane region" description="Helical" evidence="6">
    <location>
        <begin position="175"/>
        <end position="192"/>
    </location>
</feature>
<protein>
    <submittedName>
        <fullName evidence="7">Amino acid permease</fullName>
    </submittedName>
</protein>
<keyword evidence="8" id="KW-1185">Reference proteome</keyword>
<sequence length="649" mass="69801">MQPSENSKSVPQALSLLSSERPRNVSWFGAGALLFGDWGTSRLYVLGLAFLVAGRSSFWLIAAMSLLIVAVGWAYTQICRIYADGGGVYTAGRQRSAVVGVIGALLLFADYTVTASLSAVEGFHYFGFGSSHTSVEATDPGDTVIRQSDGESSGESTPLIGPGESTWAKIHNSPGLLAIGAILLIGALNLLGPKHSAGFALFAAVGMMVITLLIVVFALPQIDFANLDWGRLWQPPGDMWYGFVYIVLALSGVEAIANLTGVMKKPVYATARKSIWLVTIEVAIFNLLLAIVMISLASKMGRESHKEDMLAFMANQYVGPIGEWPVRILGGLLLLSATNTAIGALTGTIYVMSRDGELPRIFQRLNSFGAPWVATVLATSVPAFVLMFVHDLTTLASMYAIGVVGAVAINCSLTSFHPRLRKWYRKTGMVLLGALLVVIWLTLAFTKLHATAFVAIVLSIGLILRSVTKIARSRSPKPSLFRQAVIEQLTPEAMMRPKLLLATAGSDAMAEPALRLAKETGAALVVSFVREVSLNFKVESENRMTLDTDPAAQELFTEFLAHGHRYGVPIIPAYDTSQNAPEQIAELAAMFGAEKVLIGSSRRGAIHTFIKGSFQKKLESLLPPEMSVKVLQPVRTSADAGMEEETPAH</sequence>
<dbReference type="PANTHER" id="PTHR42770:SF7">
    <property type="entry name" value="MEMBRANE PROTEIN"/>
    <property type="match status" value="1"/>
</dbReference>
<dbReference type="InterPro" id="IPR050367">
    <property type="entry name" value="APC_superfamily"/>
</dbReference>
<organism evidence="7 8">
    <name type="scientific">Humisphaera borealis</name>
    <dbReference type="NCBI Taxonomy" id="2807512"/>
    <lineage>
        <taxon>Bacteria</taxon>
        <taxon>Pseudomonadati</taxon>
        <taxon>Planctomycetota</taxon>
        <taxon>Phycisphaerae</taxon>
        <taxon>Tepidisphaerales</taxon>
        <taxon>Tepidisphaeraceae</taxon>
        <taxon>Humisphaera</taxon>
    </lineage>
</organism>
<dbReference type="RefSeq" id="WP_206290840.1">
    <property type="nucleotide sequence ID" value="NZ_CP063458.1"/>
</dbReference>
<dbReference type="SUPFAM" id="SSF52402">
    <property type="entry name" value="Adenine nucleotide alpha hydrolases-like"/>
    <property type="match status" value="1"/>
</dbReference>
<feature type="transmembrane region" description="Helical" evidence="6">
    <location>
        <begin position="451"/>
        <end position="468"/>
    </location>
</feature>
<keyword evidence="3 6" id="KW-0812">Transmembrane</keyword>
<feature type="transmembrane region" description="Helical" evidence="6">
    <location>
        <begin position="328"/>
        <end position="351"/>
    </location>
</feature>
<evidence type="ECO:0000256" key="6">
    <source>
        <dbReference type="SAM" id="Phobius"/>
    </source>
</evidence>
<dbReference type="GO" id="GO:0005886">
    <property type="term" value="C:plasma membrane"/>
    <property type="evidence" value="ECO:0007669"/>
    <property type="project" value="UniProtKB-SubCell"/>
</dbReference>
<feature type="transmembrane region" description="Helical" evidence="6">
    <location>
        <begin position="97"/>
        <end position="120"/>
    </location>
</feature>
<dbReference type="PANTHER" id="PTHR42770">
    <property type="entry name" value="AMINO ACID TRANSPORTER-RELATED"/>
    <property type="match status" value="1"/>
</dbReference>
<feature type="transmembrane region" description="Helical" evidence="6">
    <location>
        <begin position="275"/>
        <end position="297"/>
    </location>
</feature>
<dbReference type="KEGG" id="hbs:IPV69_16830"/>